<organism evidence="2">
    <name type="scientific">Trepomonas sp. PC1</name>
    <dbReference type="NCBI Taxonomy" id="1076344"/>
    <lineage>
        <taxon>Eukaryota</taxon>
        <taxon>Metamonada</taxon>
        <taxon>Diplomonadida</taxon>
        <taxon>Hexamitidae</taxon>
        <taxon>Hexamitinae</taxon>
        <taxon>Trepomonas</taxon>
    </lineage>
</organism>
<sequence>FFKYTFITRFRNDCYLKLQLSKDSVVFAHSSIIKRKSQQQIDVYVPSQHQPDMLLNGEPVNLTKLSLDKLDLKISSTPHLPARVLLSSFELFDVKFYLKYFQELYVALSNQREFTATKLIRDGQQLKMASSLELADQNAKLLILAFKQNKLFQILQIELNSSQNFVKSEVGFKLSAEQFKFITNFEQGLSQSYVLNESDLEILQLQSEPANEFYVKQATGFMQQKFSIQFYVQKASEIQNFKLEQINQIYKNYFQPKGFCFFVSGQVDFIHITQVKSKHNTAYECLKLIQTQNGYKIEEKDEQNVFLPFKSIFQQPFFAFQNNTNQSDYIQIQLYVNGCVIKTVYLDFQTLSCQKADFRFQKEDITIIGANFNARNESELQMDFQPSPALKMSNVSVELSYSDFDQVSDHHEMQKSSPVKQSQLSFSDFDETPKTPKTQKQVDYLAKIEALSLKNSPAKPTQVLKLPRITKTGQKPDLHDQINQKNQINQRNQRNQKNQREVQKKVQILKIDQTAKNAFSKRKTPQKEKEQKSEDFTIVSAAFLKMMKK</sequence>
<feature type="non-terminal residue" evidence="2">
    <location>
        <position position="1"/>
    </location>
</feature>
<protein>
    <submittedName>
        <fullName evidence="2">Uncharacterized protein</fullName>
    </submittedName>
</protein>
<reference evidence="2" key="1">
    <citation type="submission" date="2015-07" db="EMBL/GenBank/DDBJ databases">
        <title>Adaptation to a free-living lifestyle via gene acquisitions in the diplomonad Trepomonas sp. PC1.</title>
        <authorList>
            <person name="Xu F."/>
            <person name="Jerlstrom-Hultqvist J."/>
            <person name="Kolisko M."/>
            <person name="Simpson A.G.B."/>
            <person name="Roger A.J."/>
            <person name="Svard S.G."/>
            <person name="Andersson J.O."/>
        </authorList>
    </citation>
    <scope>NUCLEOTIDE SEQUENCE</scope>
    <source>
        <strain evidence="2">PC1</strain>
    </source>
</reference>
<evidence type="ECO:0000313" key="2">
    <source>
        <dbReference type="EMBL" id="JAP89927.1"/>
    </source>
</evidence>
<dbReference type="AlphaFoldDB" id="A0A146JZH3"/>
<accession>A0A146JZH3</accession>
<proteinExistence type="predicted"/>
<evidence type="ECO:0000256" key="1">
    <source>
        <dbReference type="SAM" id="MobiDB-lite"/>
    </source>
</evidence>
<gene>
    <name evidence="2" type="ORF">TPC1_30578</name>
</gene>
<feature type="compositionally biased region" description="Polar residues" evidence="1">
    <location>
        <begin position="415"/>
        <end position="426"/>
    </location>
</feature>
<name>A0A146JZH3_9EUKA</name>
<feature type="region of interest" description="Disordered" evidence="1">
    <location>
        <begin position="408"/>
        <end position="438"/>
    </location>
</feature>
<dbReference type="EMBL" id="GDID01006679">
    <property type="protein sequence ID" value="JAP89927.1"/>
    <property type="molecule type" value="Transcribed_RNA"/>
</dbReference>